<evidence type="ECO:0000313" key="1">
    <source>
        <dbReference type="EMBL" id="KAJ0013733.1"/>
    </source>
</evidence>
<protein>
    <submittedName>
        <fullName evidence="1">Uncharacterized protein</fullName>
    </submittedName>
</protein>
<dbReference type="Proteomes" id="UP001163603">
    <property type="component" value="Chromosome 13"/>
</dbReference>
<dbReference type="EMBL" id="CM047748">
    <property type="protein sequence ID" value="KAJ0013733.1"/>
    <property type="molecule type" value="Genomic_DNA"/>
</dbReference>
<reference evidence="2" key="1">
    <citation type="journal article" date="2023" name="G3 (Bethesda)">
        <title>Genome assembly and association tests identify interacting loci associated with vigor, precocity, and sex in interspecific pistachio rootstocks.</title>
        <authorList>
            <person name="Palmer W."/>
            <person name="Jacygrad E."/>
            <person name="Sagayaradj S."/>
            <person name="Cavanaugh K."/>
            <person name="Han R."/>
            <person name="Bertier L."/>
            <person name="Beede B."/>
            <person name="Kafkas S."/>
            <person name="Golino D."/>
            <person name="Preece J."/>
            <person name="Michelmore R."/>
        </authorList>
    </citation>
    <scope>NUCLEOTIDE SEQUENCE [LARGE SCALE GENOMIC DNA]</scope>
</reference>
<organism evidence="1 2">
    <name type="scientific">Pistacia integerrima</name>
    <dbReference type="NCBI Taxonomy" id="434235"/>
    <lineage>
        <taxon>Eukaryota</taxon>
        <taxon>Viridiplantae</taxon>
        <taxon>Streptophyta</taxon>
        <taxon>Embryophyta</taxon>
        <taxon>Tracheophyta</taxon>
        <taxon>Spermatophyta</taxon>
        <taxon>Magnoliopsida</taxon>
        <taxon>eudicotyledons</taxon>
        <taxon>Gunneridae</taxon>
        <taxon>Pentapetalae</taxon>
        <taxon>rosids</taxon>
        <taxon>malvids</taxon>
        <taxon>Sapindales</taxon>
        <taxon>Anacardiaceae</taxon>
        <taxon>Pistacia</taxon>
    </lineage>
</organism>
<name>A0ACC0X8W5_9ROSI</name>
<proteinExistence type="predicted"/>
<accession>A0ACC0X8W5</accession>
<keyword evidence="2" id="KW-1185">Reference proteome</keyword>
<gene>
    <name evidence="1" type="ORF">Pint_21732</name>
</gene>
<sequence>MMLRKVSDVFGIQPRPFDPETYVEEQDENMDVAADPKKHFIYQRMLFVGGKSRIKMAQPLESNARFIRWSDGSFQLQIGDEAFDVTKQDIQNEESPLFVRHDEQVISLCFFIN</sequence>
<comment type="caution">
    <text evidence="1">The sequence shown here is derived from an EMBL/GenBank/DDBJ whole genome shotgun (WGS) entry which is preliminary data.</text>
</comment>
<evidence type="ECO:0000313" key="2">
    <source>
        <dbReference type="Proteomes" id="UP001163603"/>
    </source>
</evidence>